<evidence type="ECO:0000313" key="2">
    <source>
        <dbReference type="Proteomes" id="UP000094043"/>
    </source>
</evidence>
<organism evidence="1 2">
    <name type="scientific">Cryptococcus depauperatus CBS 7841</name>
    <dbReference type="NCBI Taxonomy" id="1295531"/>
    <lineage>
        <taxon>Eukaryota</taxon>
        <taxon>Fungi</taxon>
        <taxon>Dikarya</taxon>
        <taxon>Basidiomycota</taxon>
        <taxon>Agaricomycotina</taxon>
        <taxon>Tremellomycetes</taxon>
        <taxon>Tremellales</taxon>
        <taxon>Cryptococcaceae</taxon>
        <taxon>Cryptococcus</taxon>
    </lineage>
</organism>
<name>A0AAJ8JZ39_9TREE</name>
<dbReference type="GeneID" id="91090432"/>
<proteinExistence type="predicted"/>
<evidence type="ECO:0000313" key="1">
    <source>
        <dbReference type="EMBL" id="WVN90979.1"/>
    </source>
</evidence>
<dbReference type="Gene3D" id="3.30.450.70">
    <property type="match status" value="1"/>
</dbReference>
<dbReference type="RefSeq" id="XP_066071679.1">
    <property type="nucleotide sequence ID" value="XM_066215582.1"/>
</dbReference>
<protein>
    <submittedName>
        <fullName evidence="1">Uncharacterized protein</fullName>
    </submittedName>
</protein>
<sequence length="122" mass="12992">MSFYLAIVSPTDSPLFELSLSSSKPLVPPQTSSAASSASTFPSWSTFTAPNGADLADNANKLKGQLLETKGQPERDRAMCQMVANMSLDSVEETMETTGALQTQRMGGVGILAYHCQVYPSP</sequence>
<reference evidence="1" key="2">
    <citation type="journal article" date="2022" name="Elife">
        <title>Obligate sexual reproduction of a homothallic fungus closely related to the Cryptococcus pathogenic species complex.</title>
        <authorList>
            <person name="Passer A.R."/>
            <person name="Clancey S.A."/>
            <person name="Shea T."/>
            <person name="David-Palma M."/>
            <person name="Averette A.F."/>
            <person name="Boekhout T."/>
            <person name="Porcel B.M."/>
            <person name="Nowrousian M."/>
            <person name="Cuomo C.A."/>
            <person name="Sun S."/>
            <person name="Heitman J."/>
            <person name="Coelho M.A."/>
        </authorList>
    </citation>
    <scope>NUCLEOTIDE SEQUENCE</scope>
    <source>
        <strain evidence="1">CBS 7841</strain>
    </source>
</reference>
<reference evidence="1" key="3">
    <citation type="submission" date="2024-01" db="EMBL/GenBank/DDBJ databases">
        <authorList>
            <person name="Coelho M.A."/>
            <person name="David-Palma M."/>
            <person name="Shea T."/>
            <person name="Sun S."/>
            <person name="Cuomo C.A."/>
            <person name="Heitman J."/>
        </authorList>
    </citation>
    <scope>NUCLEOTIDE SEQUENCE</scope>
    <source>
        <strain evidence="1">CBS 7841</strain>
    </source>
</reference>
<keyword evidence="2" id="KW-1185">Reference proteome</keyword>
<dbReference type="Proteomes" id="UP000094043">
    <property type="component" value="Chromosome 8"/>
</dbReference>
<gene>
    <name evidence="1" type="ORF">L203_106224</name>
</gene>
<dbReference type="AlphaFoldDB" id="A0AAJ8JZ39"/>
<accession>A0AAJ8JZ39</accession>
<dbReference type="EMBL" id="CP143791">
    <property type="protein sequence ID" value="WVN90979.1"/>
    <property type="molecule type" value="Genomic_DNA"/>
</dbReference>
<reference evidence="1" key="1">
    <citation type="submission" date="2016-06" db="EMBL/GenBank/DDBJ databases">
        <authorList>
            <person name="Cuomo C."/>
            <person name="Litvintseva A."/>
            <person name="Heitman J."/>
            <person name="Chen Y."/>
            <person name="Sun S."/>
            <person name="Springer D."/>
            <person name="Dromer F."/>
            <person name="Young S."/>
            <person name="Zeng Q."/>
            <person name="Chapman S."/>
            <person name="Gujja S."/>
            <person name="Saif S."/>
            <person name="Birren B."/>
        </authorList>
    </citation>
    <scope>NUCLEOTIDE SEQUENCE</scope>
    <source>
        <strain evidence="1">CBS 7841</strain>
    </source>
</reference>
<dbReference type="KEGG" id="cdep:91090432"/>